<dbReference type="PANTHER" id="PTHR16161">
    <property type="entry name" value="TRANSCRIPTIONAL PROTEIN SWT1"/>
    <property type="match status" value="1"/>
</dbReference>
<name>A0ABD1FCH0_HYPHA</name>
<reference evidence="2 3" key="1">
    <citation type="submission" date="2024-05" db="EMBL/GenBank/DDBJ databases">
        <title>Genetic variation in Jamaican populations of the coffee berry borer (Hypothenemus hampei).</title>
        <authorList>
            <person name="Errbii M."/>
            <person name="Myrie A."/>
        </authorList>
    </citation>
    <scope>NUCLEOTIDE SEQUENCE [LARGE SCALE GENOMIC DNA]</scope>
    <source>
        <strain evidence="2">JA-Hopewell-2020-01-JO</strain>
        <tissue evidence="2">Whole body</tissue>
    </source>
</reference>
<organism evidence="2 3">
    <name type="scientific">Hypothenemus hampei</name>
    <name type="common">Coffee berry borer</name>
    <dbReference type="NCBI Taxonomy" id="57062"/>
    <lineage>
        <taxon>Eukaryota</taxon>
        <taxon>Metazoa</taxon>
        <taxon>Ecdysozoa</taxon>
        <taxon>Arthropoda</taxon>
        <taxon>Hexapoda</taxon>
        <taxon>Insecta</taxon>
        <taxon>Pterygota</taxon>
        <taxon>Neoptera</taxon>
        <taxon>Endopterygota</taxon>
        <taxon>Coleoptera</taxon>
        <taxon>Polyphaga</taxon>
        <taxon>Cucujiformia</taxon>
        <taxon>Curculionidae</taxon>
        <taxon>Scolytinae</taxon>
        <taxon>Hypothenemus</taxon>
    </lineage>
</organism>
<dbReference type="SUPFAM" id="SSF88723">
    <property type="entry name" value="PIN domain-like"/>
    <property type="match status" value="1"/>
</dbReference>
<dbReference type="SMART" id="SM00670">
    <property type="entry name" value="PINc"/>
    <property type="match status" value="1"/>
</dbReference>
<dbReference type="PANTHER" id="PTHR16161:SF0">
    <property type="entry name" value="TRANSCRIPTIONAL PROTEIN SWT1"/>
    <property type="match status" value="1"/>
</dbReference>
<accession>A0ABD1FCH0</accession>
<comment type="caution">
    <text evidence="2">The sequence shown here is derived from an EMBL/GenBank/DDBJ whole genome shotgun (WGS) entry which is preliminary data.</text>
</comment>
<dbReference type="Gene3D" id="3.40.50.1010">
    <property type="entry name" value="5'-nuclease"/>
    <property type="match status" value="1"/>
</dbReference>
<feature type="domain" description="PIN" evidence="1">
    <location>
        <begin position="220"/>
        <end position="340"/>
    </location>
</feature>
<dbReference type="Pfam" id="PF13638">
    <property type="entry name" value="PIN_4"/>
    <property type="match status" value="1"/>
</dbReference>
<dbReference type="EMBL" id="JBDJPC010000001">
    <property type="protein sequence ID" value="KAL1516695.1"/>
    <property type="molecule type" value="Genomic_DNA"/>
</dbReference>
<dbReference type="Proteomes" id="UP001566132">
    <property type="component" value="Unassembled WGS sequence"/>
</dbReference>
<evidence type="ECO:0000313" key="3">
    <source>
        <dbReference type="Proteomes" id="UP001566132"/>
    </source>
</evidence>
<gene>
    <name evidence="2" type="ORF">ABEB36_000574</name>
</gene>
<keyword evidence="3" id="KW-1185">Reference proteome</keyword>
<dbReference type="AlphaFoldDB" id="A0ABD1FCH0"/>
<dbReference type="CDD" id="cd18727">
    <property type="entry name" value="PIN_Swt1-like"/>
    <property type="match status" value="1"/>
</dbReference>
<evidence type="ECO:0000259" key="1">
    <source>
        <dbReference type="SMART" id="SM00670"/>
    </source>
</evidence>
<sequence length="480" mass="55047">MSSIQNRFKRAIRRIPEINSSATPKRPEILTSRTYTNRSQNRLLALRESLQKEVQMRNLLPNSTPQPASSVTQGSVEKVTFNSEENSKSPVLSSFSQTRLLSLKANIQMNKSPKSIKLINDSKNLCITGSSTSVNKRLSQIRSNTTKSVAIKRKISHREDETQIKRPHLSMKEEKCELQPISSTSLQLNSKVNNDSQEMDNSMEWDPAESSSSVKQVKITAIVVDTNIFIHNLAKIKELLNLKLNDDQKLIIYVPWMVLQELDYIKHESSVKSKALIAQKCINEYLTHPESRLFGQSIDDLDNQKFVGTTPDDKILASCLQAKEKFDHVICLTNDINLRNKALINGLESCSSKEILQKVNQTDFVKIKVKVQMVISQIILHCCKEAFGDTISKMSDLQGSPWSFEGCLKRIQKYWSTVFRDYLLKHAFKTVDELIKMCEKDSDFPKFCVKVKELLFFFQDIKEFREAVIKIRDELKLMFK</sequence>
<dbReference type="InterPro" id="IPR029060">
    <property type="entry name" value="PIN-like_dom_sf"/>
</dbReference>
<dbReference type="InterPro" id="IPR002716">
    <property type="entry name" value="PIN_dom"/>
</dbReference>
<proteinExistence type="predicted"/>
<protein>
    <recommendedName>
        <fullName evidence="1">PIN domain-containing protein</fullName>
    </recommendedName>
</protein>
<evidence type="ECO:0000313" key="2">
    <source>
        <dbReference type="EMBL" id="KAL1516695.1"/>
    </source>
</evidence>
<dbReference type="InterPro" id="IPR052626">
    <property type="entry name" value="SWT1_Regulator"/>
</dbReference>